<accession>A0A0Q9YPP1</accession>
<protein>
    <submittedName>
        <fullName evidence="6">Glycine/sarcosine/dimethylglycine N-methyltransferase</fullName>
        <ecNumber evidence="6">2.1.1.156</ecNumber>
    </submittedName>
    <submittedName>
        <fullName evidence="7">Methyltransferase domain-containing protein</fullName>
    </submittedName>
</protein>
<keyword evidence="8" id="KW-1185">Reference proteome</keyword>
<dbReference type="STRING" id="437022.CC99x_01388"/>
<dbReference type="PANTHER" id="PTHR44307:SF2">
    <property type="entry name" value="PHOSPHOETHANOLAMINE METHYLTRANSFERASE ISOFORM X1"/>
    <property type="match status" value="1"/>
</dbReference>
<evidence type="ECO:0000313" key="8">
    <source>
        <dbReference type="Proteomes" id="UP000051494"/>
    </source>
</evidence>
<dbReference type="AlphaFoldDB" id="A0A0Q9YPP1"/>
<dbReference type="Gene3D" id="3.40.50.150">
    <property type="entry name" value="Vaccinia Virus protein VP39"/>
    <property type="match status" value="1"/>
</dbReference>
<dbReference type="OrthoDB" id="9782855at2"/>
<dbReference type="GO" id="GO:0008757">
    <property type="term" value="F:S-adenosylmethionine-dependent methyltransferase activity"/>
    <property type="evidence" value="ECO:0007669"/>
    <property type="project" value="InterPro"/>
</dbReference>
<dbReference type="SUPFAM" id="SSF53335">
    <property type="entry name" value="S-adenosyl-L-methionine-dependent methyltransferases"/>
    <property type="match status" value="1"/>
</dbReference>
<dbReference type="CDD" id="cd02440">
    <property type="entry name" value="AdoMet_MTases"/>
    <property type="match status" value="1"/>
</dbReference>
<comment type="caution">
    <text evidence="6">The sequence shown here is derived from an EMBL/GenBank/DDBJ whole genome shotgun (WGS) entry which is preliminary data.</text>
</comment>
<evidence type="ECO:0000256" key="2">
    <source>
        <dbReference type="ARBA" id="ARBA00022603"/>
    </source>
</evidence>
<organism evidence="6">
    <name type="scientific">Candidatus Berkiella cookevillensis</name>
    <dbReference type="NCBI Taxonomy" id="437022"/>
    <lineage>
        <taxon>Bacteria</taxon>
        <taxon>Pseudomonadati</taxon>
        <taxon>Pseudomonadota</taxon>
        <taxon>Gammaproteobacteria</taxon>
        <taxon>Candidatus Berkiellales</taxon>
        <taxon>Candidatus Berkiellaceae</taxon>
        <taxon>Candidatus Berkiella</taxon>
    </lineage>
</organism>
<name>A0A0Q9YPP1_9GAMM</name>
<dbReference type="InterPro" id="IPR013216">
    <property type="entry name" value="Methyltransf_11"/>
</dbReference>
<dbReference type="EC" id="2.1.1.156" evidence="6"/>
<dbReference type="Pfam" id="PF08241">
    <property type="entry name" value="Methyltransf_11"/>
    <property type="match status" value="1"/>
</dbReference>
<gene>
    <name evidence="7" type="ORF">CC99x_003270</name>
    <name evidence="6" type="ORF">CC99x_01388</name>
</gene>
<evidence type="ECO:0000259" key="5">
    <source>
        <dbReference type="Pfam" id="PF08241"/>
    </source>
</evidence>
<dbReference type="Proteomes" id="UP000051494">
    <property type="component" value="Unassembled WGS sequence"/>
</dbReference>
<dbReference type="EMBL" id="LKHV01000006">
    <property type="protein sequence ID" value="KRG18503.1"/>
    <property type="molecule type" value="Genomic_DNA"/>
</dbReference>
<keyword evidence="2 6" id="KW-0489">Methyltransferase</keyword>
<feature type="domain" description="Methyltransferase type 11" evidence="5">
    <location>
        <begin position="46"/>
        <end position="144"/>
    </location>
</feature>
<comment type="pathway">
    <text evidence="1">Lipid metabolism.</text>
</comment>
<reference evidence="7" key="2">
    <citation type="journal article" date="2016" name="Genome Announc.">
        <title>Draft Genome Sequences of Two Novel Amoeba-Resistant Intranuclear Bacteria, 'Candidatus Berkiella cookevillensis' and 'Candidatus Berkiella aquae'.</title>
        <authorList>
            <person name="Mehari Y.T."/>
            <person name="Arivett B.A."/>
            <person name="Farone A.L."/>
            <person name="Gunderson J.H."/>
            <person name="Farone M.B."/>
        </authorList>
    </citation>
    <scope>NUCLEOTIDE SEQUENCE</scope>
    <source>
        <strain evidence="7">CC99</strain>
    </source>
</reference>
<evidence type="ECO:0000256" key="1">
    <source>
        <dbReference type="ARBA" id="ARBA00005189"/>
    </source>
</evidence>
<dbReference type="GO" id="GO:0032259">
    <property type="term" value="P:methylation"/>
    <property type="evidence" value="ECO:0007669"/>
    <property type="project" value="UniProtKB-KW"/>
</dbReference>
<evidence type="ECO:0000256" key="3">
    <source>
        <dbReference type="ARBA" id="ARBA00022679"/>
    </source>
</evidence>
<evidence type="ECO:0000256" key="4">
    <source>
        <dbReference type="ARBA" id="ARBA00025707"/>
    </source>
</evidence>
<reference evidence="6" key="1">
    <citation type="submission" date="2015-09" db="EMBL/GenBank/DDBJ databases">
        <title>Draft Genome Sequences of Two Novel Amoeba-resistant Intranuclear Bacteria, Candidatus Berkiella cookevillensis and Candidatus Berkiella aquae.</title>
        <authorList>
            <person name="Mehari Y.T."/>
            <person name="Arivett B.A."/>
            <person name="Farone A.L."/>
            <person name="Gunderson J.H."/>
            <person name="Farone M.B."/>
        </authorList>
    </citation>
    <scope>NUCLEOTIDE SEQUENCE [LARGE SCALE GENOMIC DNA]</scope>
    <source>
        <strain evidence="6">CC99</strain>
    </source>
</reference>
<comment type="pathway">
    <text evidence="4">Phospholipid metabolism.</text>
</comment>
<proteinExistence type="predicted"/>
<dbReference type="RefSeq" id="WP_057624490.1">
    <property type="nucleotide sequence ID" value="NZ_LKHV02000001.1"/>
</dbReference>
<dbReference type="PANTHER" id="PTHR44307">
    <property type="entry name" value="PHOSPHOETHANOLAMINE METHYLTRANSFERASE"/>
    <property type="match status" value="1"/>
</dbReference>
<evidence type="ECO:0000313" key="6">
    <source>
        <dbReference type="EMBL" id="KRG18503.1"/>
    </source>
</evidence>
<dbReference type="EMBL" id="LKHV02000001">
    <property type="protein sequence ID" value="MCS5707919.1"/>
    <property type="molecule type" value="Genomic_DNA"/>
</dbReference>
<reference evidence="7" key="3">
    <citation type="submission" date="2021-06" db="EMBL/GenBank/DDBJ databases">
        <title>Genomic Description and Analysis of Intracellular Bacteria, Candidatus Berkiella cookevillensis and Candidatus Berkiella aquae.</title>
        <authorList>
            <person name="Kidane D.T."/>
            <person name="Mehari Y.T."/>
            <person name="Rice F.C."/>
            <person name="Arivett B.A."/>
            <person name="Farone A.L."/>
            <person name="Berk S.G."/>
            <person name="Farone M.B."/>
        </authorList>
    </citation>
    <scope>NUCLEOTIDE SEQUENCE</scope>
    <source>
        <strain evidence="7">CC99</strain>
    </source>
</reference>
<dbReference type="InterPro" id="IPR029063">
    <property type="entry name" value="SAM-dependent_MTases_sf"/>
</dbReference>
<keyword evidence="3 6" id="KW-0808">Transferase</keyword>
<evidence type="ECO:0000313" key="7">
    <source>
        <dbReference type="EMBL" id="MCS5707919.1"/>
    </source>
</evidence>
<sequence length="252" mass="28760">MSNDIYVEENVPQFEAIYGKGLISLGGFEAINKMFARSDLKNKQILDVGSGIGGMAYYLAEQYHCKVIGLEIHQWMANYATAHAPKNIKHNLKFISYPPNGSIPVSDESIDICCSKGVLTNVEKKLQLFQELHRILNNKGQIVFIDWLVPESTGSKYDRLRLGDMSFKETQSSYTQILEKAGFNNIQFIDKSKEYLEYVKQLDEMYHSSEHKKTYANIISRSLRDDLILANMDLKKSIESDQQLSMLILADK</sequence>